<dbReference type="Pfam" id="PF00497">
    <property type="entry name" value="SBP_bac_3"/>
    <property type="match status" value="1"/>
</dbReference>
<evidence type="ECO:0000259" key="3">
    <source>
        <dbReference type="SMART" id="SM00079"/>
    </source>
</evidence>
<feature type="domain" description="Ionotropic glutamate receptor C-terminal" evidence="3">
    <location>
        <begin position="41"/>
        <end position="263"/>
    </location>
</feature>
<evidence type="ECO:0000256" key="1">
    <source>
        <dbReference type="ARBA" id="ARBA00022729"/>
    </source>
</evidence>
<dbReference type="GO" id="GO:0016020">
    <property type="term" value="C:membrane"/>
    <property type="evidence" value="ECO:0007669"/>
    <property type="project" value="InterPro"/>
</dbReference>
<dbReference type="InterPro" id="IPR001320">
    <property type="entry name" value="Iontro_rcpt_C"/>
</dbReference>
<dbReference type="eggNOG" id="COG0834">
    <property type="taxonomic scope" value="Bacteria"/>
</dbReference>
<dbReference type="SMART" id="SM00079">
    <property type="entry name" value="PBPe"/>
    <property type="match status" value="1"/>
</dbReference>
<feature type="domain" description="Solute-binding protein family 3/N-terminal" evidence="2">
    <location>
        <begin position="41"/>
        <end position="263"/>
    </location>
</feature>
<protein>
    <submittedName>
        <fullName evidence="4">Glutamine ABC transporter, glutamine-binding protein</fullName>
    </submittedName>
</protein>
<dbReference type="Proteomes" id="UP000001968">
    <property type="component" value="Chromosome"/>
</dbReference>
<accession>Q0AY24</accession>
<dbReference type="STRING" id="335541.Swol_1070"/>
<dbReference type="HOGENOM" id="CLU_019602_18_2_9"/>
<dbReference type="InterPro" id="IPR001638">
    <property type="entry name" value="Solute-binding_3/MltF_N"/>
</dbReference>
<dbReference type="CDD" id="cd13624">
    <property type="entry name" value="PBP2_Arg_Lys_His"/>
    <property type="match status" value="1"/>
</dbReference>
<dbReference type="PROSITE" id="PS51257">
    <property type="entry name" value="PROKAR_LIPOPROTEIN"/>
    <property type="match status" value="1"/>
</dbReference>
<sequence>MKKWIKVLMVGLLITGLLVTVIGCKAQQNNNDSAQESQKGKLIVGTEATFPPFEMIKDGEYSGFDMDIIRAIGKSQGYEVEIKNLGFDALIPAVQSGNIDCVIAAVTIDEDRAKVVDFSQPYFDAGLIIAVKQETTGITTTKDLQGKRIAAQVGTTGADTCLKIKDKDPSTNVKIFESVGEAFMELQKGGVDAVINDHPVTADYIKTSGNDSVKMVGEVFSADSQYGIAVKKGNSKLLNDINAGLDELKASGEYEQIYKKWFD</sequence>
<reference evidence="5" key="1">
    <citation type="journal article" date="2010" name="Environ. Microbiol.">
        <title>The genome of Syntrophomonas wolfei: new insights into syntrophic metabolism and biohydrogen production.</title>
        <authorList>
            <person name="Sieber J.R."/>
            <person name="Sims D.R."/>
            <person name="Han C."/>
            <person name="Kim E."/>
            <person name="Lykidis A."/>
            <person name="Lapidus A.L."/>
            <person name="McDonnald E."/>
            <person name="Rohlin L."/>
            <person name="Culley D.E."/>
            <person name="Gunsalus R."/>
            <person name="McInerney M.J."/>
        </authorList>
    </citation>
    <scope>NUCLEOTIDE SEQUENCE [LARGE SCALE GENOMIC DNA]</scope>
    <source>
        <strain evidence="5">DSM 2245B / Goettingen</strain>
    </source>
</reference>
<dbReference type="GO" id="GO:0015276">
    <property type="term" value="F:ligand-gated monoatomic ion channel activity"/>
    <property type="evidence" value="ECO:0007669"/>
    <property type="project" value="InterPro"/>
</dbReference>
<evidence type="ECO:0000313" key="4">
    <source>
        <dbReference type="EMBL" id="ABI68380.1"/>
    </source>
</evidence>
<dbReference type="KEGG" id="swo:Swol_1070"/>
<organism evidence="4 5">
    <name type="scientific">Syntrophomonas wolfei subsp. wolfei (strain DSM 2245B / Goettingen)</name>
    <dbReference type="NCBI Taxonomy" id="335541"/>
    <lineage>
        <taxon>Bacteria</taxon>
        <taxon>Bacillati</taxon>
        <taxon>Bacillota</taxon>
        <taxon>Clostridia</taxon>
        <taxon>Eubacteriales</taxon>
        <taxon>Syntrophomonadaceae</taxon>
        <taxon>Syntrophomonas</taxon>
    </lineage>
</organism>
<dbReference type="PANTHER" id="PTHR35936">
    <property type="entry name" value="MEMBRANE-BOUND LYTIC MUREIN TRANSGLYCOSYLASE F"/>
    <property type="match status" value="1"/>
</dbReference>
<dbReference type="AlphaFoldDB" id="Q0AY24"/>
<evidence type="ECO:0000259" key="2">
    <source>
        <dbReference type="SMART" id="SM00062"/>
    </source>
</evidence>
<evidence type="ECO:0000313" key="5">
    <source>
        <dbReference type="Proteomes" id="UP000001968"/>
    </source>
</evidence>
<dbReference type="RefSeq" id="WP_011640484.1">
    <property type="nucleotide sequence ID" value="NC_008346.1"/>
</dbReference>
<dbReference type="SMART" id="SM00062">
    <property type="entry name" value="PBPb"/>
    <property type="match status" value="1"/>
</dbReference>
<dbReference type="Gene3D" id="3.40.190.10">
    <property type="entry name" value="Periplasmic binding protein-like II"/>
    <property type="match status" value="2"/>
</dbReference>
<keyword evidence="1" id="KW-0732">Signal</keyword>
<dbReference type="SUPFAM" id="SSF53850">
    <property type="entry name" value="Periplasmic binding protein-like II"/>
    <property type="match status" value="1"/>
</dbReference>
<gene>
    <name evidence="4" type="ordered locus">Swol_1070</name>
</gene>
<dbReference type="EMBL" id="CP000448">
    <property type="protein sequence ID" value="ABI68380.1"/>
    <property type="molecule type" value="Genomic_DNA"/>
</dbReference>
<proteinExistence type="predicted"/>
<dbReference type="PANTHER" id="PTHR35936:SF17">
    <property type="entry name" value="ARGININE-BINDING EXTRACELLULAR PROTEIN ARTP"/>
    <property type="match status" value="1"/>
</dbReference>
<keyword evidence="5" id="KW-1185">Reference proteome</keyword>
<name>Q0AY24_SYNWW</name>